<reference evidence="5 6" key="1">
    <citation type="journal article" date="2018" name="Front. Plant Sci.">
        <title>Red Clover (Trifolium pratense) and Zigzag Clover (T. medium) - A Picture of Genomic Similarities and Differences.</title>
        <authorList>
            <person name="Dluhosova J."/>
            <person name="Istvanek J."/>
            <person name="Nedelnik J."/>
            <person name="Repkova J."/>
        </authorList>
    </citation>
    <scope>NUCLEOTIDE SEQUENCE [LARGE SCALE GENOMIC DNA]</scope>
    <source>
        <strain evidence="6">cv. 10/8</strain>
        <tissue evidence="5">Leaf</tissue>
    </source>
</reference>
<proteinExistence type="predicted"/>
<dbReference type="GO" id="GO:0006952">
    <property type="term" value="P:defense response"/>
    <property type="evidence" value="ECO:0007669"/>
    <property type="project" value="UniProtKB-KW"/>
</dbReference>
<dbReference type="AlphaFoldDB" id="A0A392R2T2"/>
<dbReference type="GO" id="GO:0000166">
    <property type="term" value="F:nucleotide binding"/>
    <property type="evidence" value="ECO:0007669"/>
    <property type="project" value="UniProtKB-KW"/>
</dbReference>
<keyword evidence="2" id="KW-0547">Nucleotide-binding</keyword>
<feature type="domain" description="Disease resistance N-terminal" evidence="4">
    <location>
        <begin position="9"/>
        <end position="73"/>
    </location>
</feature>
<dbReference type="Gene3D" id="1.20.5.4130">
    <property type="match status" value="1"/>
</dbReference>
<evidence type="ECO:0000256" key="1">
    <source>
        <dbReference type="ARBA" id="ARBA00022737"/>
    </source>
</evidence>
<keyword evidence="6" id="KW-1185">Reference proteome</keyword>
<sequence>MKTVKCTKKFLDRLASTTFHEHGRIYGVMDELERLKNSVESIRAVLPDAQKKQEQDCVVQNWITSLKDVLHLAD</sequence>
<dbReference type="InterPro" id="IPR041118">
    <property type="entry name" value="Rx_N"/>
</dbReference>
<evidence type="ECO:0000256" key="2">
    <source>
        <dbReference type="ARBA" id="ARBA00022741"/>
    </source>
</evidence>
<evidence type="ECO:0000259" key="4">
    <source>
        <dbReference type="Pfam" id="PF18052"/>
    </source>
</evidence>
<protein>
    <submittedName>
        <fullName evidence="5">NBS-LRR resistance protein</fullName>
    </submittedName>
</protein>
<keyword evidence="1" id="KW-0677">Repeat</keyword>
<dbReference type="EMBL" id="LXQA010179256">
    <property type="protein sequence ID" value="MCI30402.1"/>
    <property type="molecule type" value="Genomic_DNA"/>
</dbReference>
<feature type="non-terminal residue" evidence="5">
    <location>
        <position position="74"/>
    </location>
</feature>
<name>A0A392R2T2_9FABA</name>
<organism evidence="5 6">
    <name type="scientific">Trifolium medium</name>
    <dbReference type="NCBI Taxonomy" id="97028"/>
    <lineage>
        <taxon>Eukaryota</taxon>
        <taxon>Viridiplantae</taxon>
        <taxon>Streptophyta</taxon>
        <taxon>Embryophyta</taxon>
        <taxon>Tracheophyta</taxon>
        <taxon>Spermatophyta</taxon>
        <taxon>Magnoliopsida</taxon>
        <taxon>eudicotyledons</taxon>
        <taxon>Gunneridae</taxon>
        <taxon>Pentapetalae</taxon>
        <taxon>rosids</taxon>
        <taxon>fabids</taxon>
        <taxon>Fabales</taxon>
        <taxon>Fabaceae</taxon>
        <taxon>Papilionoideae</taxon>
        <taxon>50 kb inversion clade</taxon>
        <taxon>NPAAA clade</taxon>
        <taxon>Hologalegina</taxon>
        <taxon>IRL clade</taxon>
        <taxon>Trifolieae</taxon>
        <taxon>Trifolium</taxon>
    </lineage>
</organism>
<keyword evidence="3" id="KW-0611">Plant defense</keyword>
<dbReference type="Pfam" id="PF18052">
    <property type="entry name" value="Rx_N"/>
    <property type="match status" value="1"/>
</dbReference>
<comment type="caution">
    <text evidence="5">The sequence shown here is derived from an EMBL/GenBank/DDBJ whole genome shotgun (WGS) entry which is preliminary data.</text>
</comment>
<accession>A0A392R2T2</accession>
<evidence type="ECO:0000313" key="5">
    <source>
        <dbReference type="EMBL" id="MCI30402.1"/>
    </source>
</evidence>
<evidence type="ECO:0000256" key="3">
    <source>
        <dbReference type="ARBA" id="ARBA00022821"/>
    </source>
</evidence>
<dbReference type="Proteomes" id="UP000265520">
    <property type="component" value="Unassembled WGS sequence"/>
</dbReference>
<evidence type="ECO:0000313" key="6">
    <source>
        <dbReference type="Proteomes" id="UP000265520"/>
    </source>
</evidence>